<accession>D7A897</accession>
<dbReference type="eggNOG" id="COG1721">
    <property type="taxonomic scope" value="Bacteria"/>
</dbReference>
<sequence>MVSAALDAPGIRLTAAELLALREGVPRTGRHRPASRRPGALPAKAAGAGMDLREIRAFAEGDDARRIDPAATARTGLPHIRSFHEDRDDTLLLIADFRPAMLWGTGETLRSVRAARALARRGWQAVARGASLSAISVDAAGVAVIPPGGGVPQMSRISHMLAGRHDQALDARGDAPSLAEALTRAARLAPPGADVLIATDVEGVAPDDEPALARLARRRRVRLLLPLDPLDTAPPAPALPIHTGPLSRLARLRPLDHAALAQRMRALNVSLETVADDAG</sequence>
<dbReference type="Pfam" id="PF01882">
    <property type="entry name" value="DUF58"/>
    <property type="match status" value="1"/>
</dbReference>
<dbReference type="RefSeq" id="WP_013166075.1">
    <property type="nucleotide sequence ID" value="NC_014217.1"/>
</dbReference>
<dbReference type="HOGENOM" id="CLU_054927_1_1_5"/>
<protein>
    <recommendedName>
        <fullName evidence="2">DUF58 domain-containing protein</fullName>
    </recommendedName>
</protein>
<dbReference type="InterPro" id="IPR002881">
    <property type="entry name" value="DUF58"/>
</dbReference>
<dbReference type="KEGG" id="sno:Snov_1255"/>
<evidence type="ECO:0000259" key="2">
    <source>
        <dbReference type="Pfam" id="PF01882"/>
    </source>
</evidence>
<keyword evidence="4" id="KW-1185">Reference proteome</keyword>
<gene>
    <name evidence="3" type="ordered locus">Snov_1255</name>
</gene>
<feature type="domain" description="DUF58" evidence="2">
    <location>
        <begin position="54"/>
        <end position="231"/>
    </location>
</feature>
<dbReference type="STRING" id="639283.Snov_1255"/>
<dbReference type="EMBL" id="CP002026">
    <property type="protein sequence ID" value="ADH88570.1"/>
    <property type="molecule type" value="Genomic_DNA"/>
</dbReference>
<reference evidence="3 4" key="1">
    <citation type="journal article" date="2012" name="Stand. Genomic Sci.">
        <title>Complete genome sequence of the facultatively chemolithoautotrophic and methylotrophic alpha Proteobacterium Starkeya novella type strain (ATCC 8093(T)).</title>
        <authorList>
            <person name="Kappler U."/>
            <person name="Davenport K."/>
            <person name="Beatson S."/>
            <person name="Lucas S."/>
            <person name="Lapidus A."/>
            <person name="Copeland A."/>
            <person name="Berry K.W."/>
            <person name="Glavina Del Rio T."/>
            <person name="Hammon N."/>
            <person name="Dalin E."/>
            <person name="Tice H."/>
            <person name="Pitluck S."/>
            <person name="Richardson P."/>
            <person name="Bruce D."/>
            <person name="Goodwin L.A."/>
            <person name="Han C."/>
            <person name="Tapia R."/>
            <person name="Detter J.C."/>
            <person name="Chang Y.J."/>
            <person name="Jeffries C.D."/>
            <person name="Land M."/>
            <person name="Hauser L."/>
            <person name="Kyrpides N.C."/>
            <person name="Goker M."/>
            <person name="Ivanova N."/>
            <person name="Klenk H.P."/>
            <person name="Woyke T."/>
        </authorList>
    </citation>
    <scope>NUCLEOTIDE SEQUENCE [LARGE SCALE GENOMIC DNA]</scope>
    <source>
        <strain evidence="4">ATCC 8093 / DSM 506 / JCM 20403 / CCM 1077 / IAM 12100 / NBRC 12443 / NCIMB 10456</strain>
    </source>
</reference>
<evidence type="ECO:0000256" key="1">
    <source>
        <dbReference type="SAM" id="MobiDB-lite"/>
    </source>
</evidence>
<dbReference type="Proteomes" id="UP000006633">
    <property type="component" value="Chromosome"/>
</dbReference>
<evidence type="ECO:0000313" key="4">
    <source>
        <dbReference type="Proteomes" id="UP000006633"/>
    </source>
</evidence>
<name>D7A897_ANCN5</name>
<dbReference type="AlphaFoldDB" id="D7A897"/>
<evidence type="ECO:0000313" key="3">
    <source>
        <dbReference type="EMBL" id="ADH88570.1"/>
    </source>
</evidence>
<proteinExistence type="predicted"/>
<dbReference type="PANTHER" id="PTHR33608:SF12">
    <property type="entry name" value="DUF58 DOMAIN-CONTAINING PROTEIN"/>
    <property type="match status" value="1"/>
</dbReference>
<feature type="region of interest" description="Disordered" evidence="1">
    <location>
        <begin position="24"/>
        <end position="43"/>
    </location>
</feature>
<organism evidence="3 4">
    <name type="scientific">Ancylobacter novellus (strain ATCC 8093 / DSM 506 / JCM 20403 / CCM 1077 / IAM 12100 / NBRC 12443 / NCIMB 10456)</name>
    <name type="common">Starkeya novella</name>
    <dbReference type="NCBI Taxonomy" id="639283"/>
    <lineage>
        <taxon>Bacteria</taxon>
        <taxon>Pseudomonadati</taxon>
        <taxon>Pseudomonadota</taxon>
        <taxon>Alphaproteobacteria</taxon>
        <taxon>Hyphomicrobiales</taxon>
        <taxon>Xanthobacteraceae</taxon>
        <taxon>Ancylobacter</taxon>
    </lineage>
</organism>
<dbReference type="PANTHER" id="PTHR33608">
    <property type="entry name" value="BLL2464 PROTEIN"/>
    <property type="match status" value="1"/>
</dbReference>